<gene>
    <name evidence="3" type="ORF">RM538_05205</name>
</gene>
<dbReference type="InterPro" id="IPR011990">
    <property type="entry name" value="TPR-like_helical_dom_sf"/>
</dbReference>
<comment type="caution">
    <text evidence="3">The sequence shown here is derived from an EMBL/GenBank/DDBJ whole genome shotgun (WGS) entry which is preliminary data.</text>
</comment>
<protein>
    <recommendedName>
        <fullName evidence="5">Tetratricopeptide repeat protein</fullName>
    </recommendedName>
</protein>
<reference evidence="3 4" key="1">
    <citation type="submission" date="2023-09" db="EMBL/GenBank/DDBJ databases">
        <authorList>
            <person name="Rey-Velasco X."/>
        </authorList>
    </citation>
    <scope>NUCLEOTIDE SEQUENCE [LARGE SCALE GENOMIC DNA]</scope>
    <source>
        <strain evidence="3 4">W242</strain>
    </source>
</reference>
<organism evidence="3 4">
    <name type="scientific">Patiriisocius hiemis</name>
    <dbReference type="NCBI Taxonomy" id="3075604"/>
    <lineage>
        <taxon>Bacteria</taxon>
        <taxon>Pseudomonadati</taxon>
        <taxon>Bacteroidota</taxon>
        <taxon>Flavobacteriia</taxon>
        <taxon>Flavobacteriales</taxon>
        <taxon>Flavobacteriaceae</taxon>
        <taxon>Patiriisocius</taxon>
    </lineage>
</organism>
<evidence type="ECO:0000256" key="1">
    <source>
        <dbReference type="SAM" id="Coils"/>
    </source>
</evidence>
<feature type="coiled-coil region" evidence="1">
    <location>
        <begin position="45"/>
        <end position="72"/>
    </location>
</feature>
<evidence type="ECO:0000256" key="2">
    <source>
        <dbReference type="SAM" id="Phobius"/>
    </source>
</evidence>
<proteinExistence type="predicted"/>
<keyword evidence="2" id="KW-0812">Transmembrane</keyword>
<keyword evidence="1" id="KW-0175">Coiled coil</keyword>
<dbReference type="SUPFAM" id="SSF48452">
    <property type="entry name" value="TPR-like"/>
    <property type="match status" value="1"/>
</dbReference>
<keyword evidence="2" id="KW-0472">Membrane</keyword>
<keyword evidence="4" id="KW-1185">Reference proteome</keyword>
<sequence length="235" mass="26890">MDREQLIQGYIEGTLTSTQQEEATKLLANDAAFKEEVSLYKDLQAAITDSERRTLKTSLQELENKTPALKKRSNFYLIAASIVVVLGIGSLFMFSSPNPEQLYASNFEVYPNTLKPVVRGDVGEEMLPFIAYETKEYDKAVVSFASILEQNDDPDIRFYYAMSLLNDSQETKALQELKVLESSNTKYLPQVYWYTALLELKKENIEASKTLLNRLIEDKALYKNREAKQLLKKLD</sequence>
<feature type="transmembrane region" description="Helical" evidence="2">
    <location>
        <begin position="75"/>
        <end position="94"/>
    </location>
</feature>
<dbReference type="RefSeq" id="WP_311332345.1">
    <property type="nucleotide sequence ID" value="NZ_JAVRHZ010000002.1"/>
</dbReference>
<dbReference type="Gene3D" id="1.25.40.10">
    <property type="entry name" value="Tetratricopeptide repeat domain"/>
    <property type="match status" value="1"/>
</dbReference>
<keyword evidence="2" id="KW-1133">Transmembrane helix</keyword>
<evidence type="ECO:0000313" key="3">
    <source>
        <dbReference type="EMBL" id="MDT0555391.1"/>
    </source>
</evidence>
<dbReference type="Proteomes" id="UP001254488">
    <property type="component" value="Unassembled WGS sequence"/>
</dbReference>
<evidence type="ECO:0008006" key="5">
    <source>
        <dbReference type="Google" id="ProtNLM"/>
    </source>
</evidence>
<accession>A0ABU2YB21</accession>
<evidence type="ECO:0000313" key="4">
    <source>
        <dbReference type="Proteomes" id="UP001254488"/>
    </source>
</evidence>
<dbReference type="EMBL" id="JAVRHZ010000002">
    <property type="protein sequence ID" value="MDT0555391.1"/>
    <property type="molecule type" value="Genomic_DNA"/>
</dbReference>
<name>A0ABU2YB21_9FLAO</name>